<reference evidence="2" key="1">
    <citation type="submission" date="2023-01" db="EMBL/GenBank/DDBJ databases">
        <title>The diversity of Class Acidimicrobiia in South China Sea sediment environments and the proposal of Iamia marina sp. nov., a novel species of the genus Iamia.</title>
        <authorList>
            <person name="He Y."/>
            <person name="Tian X."/>
        </authorList>
    </citation>
    <scope>NUCLEOTIDE SEQUENCE</scope>
    <source>
        <strain evidence="2">DSM 19957</strain>
    </source>
</reference>
<gene>
    <name evidence="2" type="ORF">PO878_03760</name>
</gene>
<evidence type="ECO:0000256" key="1">
    <source>
        <dbReference type="SAM" id="MobiDB-lite"/>
    </source>
</evidence>
<evidence type="ECO:0000313" key="2">
    <source>
        <dbReference type="EMBL" id="WCO67839.1"/>
    </source>
</evidence>
<feature type="region of interest" description="Disordered" evidence="1">
    <location>
        <begin position="1"/>
        <end position="26"/>
    </location>
</feature>
<dbReference type="AlphaFoldDB" id="A0AAF0BWU3"/>
<proteinExistence type="predicted"/>
<dbReference type="Proteomes" id="UP001216390">
    <property type="component" value="Chromosome"/>
</dbReference>
<dbReference type="RefSeq" id="WP_272737358.1">
    <property type="nucleotide sequence ID" value="NZ_CP116942.1"/>
</dbReference>
<dbReference type="EMBL" id="CP116942">
    <property type="protein sequence ID" value="WCO67839.1"/>
    <property type="molecule type" value="Genomic_DNA"/>
</dbReference>
<dbReference type="KEGG" id="ima:PO878_03760"/>
<protein>
    <recommendedName>
        <fullName evidence="4">STAS domain-containing protein</fullName>
    </recommendedName>
</protein>
<organism evidence="2 3">
    <name type="scientific">Iamia majanohamensis</name>
    <dbReference type="NCBI Taxonomy" id="467976"/>
    <lineage>
        <taxon>Bacteria</taxon>
        <taxon>Bacillati</taxon>
        <taxon>Actinomycetota</taxon>
        <taxon>Acidimicrobiia</taxon>
        <taxon>Acidimicrobiales</taxon>
        <taxon>Iamiaceae</taxon>
        <taxon>Iamia</taxon>
    </lineage>
</organism>
<name>A0AAF0BWU3_9ACTN</name>
<evidence type="ECO:0008006" key="4">
    <source>
        <dbReference type="Google" id="ProtNLM"/>
    </source>
</evidence>
<keyword evidence="3" id="KW-1185">Reference proteome</keyword>
<evidence type="ECO:0000313" key="3">
    <source>
        <dbReference type="Proteomes" id="UP001216390"/>
    </source>
</evidence>
<accession>A0AAF0BWU3</accession>
<sequence length="114" mass="12070">MSPAPPLRLPSMEASRPEGQSAPGWTSVELRLADGTRVEVGRVPVASRVDLGTVEGLARLQVGARRRGWRVSLHHDDRGCPLARLLDLVGLTAEVEDVVAEAEALLCGRGGPTA</sequence>